<dbReference type="SUPFAM" id="SSF56112">
    <property type="entry name" value="Protein kinase-like (PK-like)"/>
    <property type="match status" value="1"/>
</dbReference>
<dbReference type="EMBL" id="WIGN01000113">
    <property type="protein sequence ID" value="KAF6808684.1"/>
    <property type="molecule type" value="Genomic_DNA"/>
</dbReference>
<dbReference type="Gene3D" id="1.10.510.10">
    <property type="entry name" value="Transferase(Phosphotransferase) domain 1"/>
    <property type="match status" value="1"/>
</dbReference>
<comment type="caution">
    <text evidence="2">The sequence shown here is derived from an EMBL/GenBank/DDBJ whole genome shotgun (WGS) entry which is preliminary data.</text>
</comment>
<proteinExistence type="predicted"/>
<dbReference type="AlphaFoldDB" id="A0A8H6MTP7"/>
<evidence type="ECO:0000259" key="1">
    <source>
        <dbReference type="PROSITE" id="PS50011"/>
    </source>
</evidence>
<dbReference type="GO" id="GO:0005524">
    <property type="term" value="F:ATP binding"/>
    <property type="evidence" value="ECO:0007669"/>
    <property type="project" value="InterPro"/>
</dbReference>
<accession>A0A8H6MTP7</accession>
<organism evidence="2 3">
    <name type="scientific">Colletotrichum sojae</name>
    <dbReference type="NCBI Taxonomy" id="2175907"/>
    <lineage>
        <taxon>Eukaryota</taxon>
        <taxon>Fungi</taxon>
        <taxon>Dikarya</taxon>
        <taxon>Ascomycota</taxon>
        <taxon>Pezizomycotina</taxon>
        <taxon>Sordariomycetes</taxon>
        <taxon>Hypocreomycetidae</taxon>
        <taxon>Glomerellales</taxon>
        <taxon>Glomerellaceae</taxon>
        <taxon>Colletotrichum</taxon>
        <taxon>Colletotrichum orchidearum species complex</taxon>
    </lineage>
</organism>
<dbReference type="Proteomes" id="UP000652219">
    <property type="component" value="Unassembled WGS sequence"/>
</dbReference>
<name>A0A8H6MTP7_9PEZI</name>
<keyword evidence="3" id="KW-1185">Reference proteome</keyword>
<gene>
    <name evidence="2" type="ORF">CSOJ01_07356</name>
</gene>
<dbReference type="InterPro" id="IPR011009">
    <property type="entry name" value="Kinase-like_dom_sf"/>
</dbReference>
<dbReference type="PROSITE" id="PS50011">
    <property type="entry name" value="PROTEIN_KINASE_DOM"/>
    <property type="match status" value="1"/>
</dbReference>
<dbReference type="InterPro" id="IPR000719">
    <property type="entry name" value="Prot_kinase_dom"/>
</dbReference>
<evidence type="ECO:0000313" key="2">
    <source>
        <dbReference type="EMBL" id="KAF6808684.1"/>
    </source>
</evidence>
<reference evidence="2 3" key="1">
    <citation type="journal article" date="2020" name="Phytopathology">
        <title>Genome Sequence Resources of Colletotrichum truncatum, C. plurivorum, C. musicola, and C. sojae: Four Species Pathogenic to Soybean (Glycine max).</title>
        <authorList>
            <person name="Rogerio F."/>
            <person name="Boufleur T.R."/>
            <person name="Ciampi-Guillardi M."/>
            <person name="Sukno S.A."/>
            <person name="Thon M.R."/>
            <person name="Massola Junior N.S."/>
            <person name="Baroncelli R."/>
        </authorList>
    </citation>
    <scope>NUCLEOTIDE SEQUENCE [LARGE SCALE GENOMIC DNA]</scope>
    <source>
        <strain evidence="2 3">LFN0009</strain>
    </source>
</reference>
<protein>
    <recommendedName>
        <fullName evidence="1">Protein kinase domain-containing protein</fullName>
    </recommendedName>
</protein>
<sequence length="443" mass="50802">MTATMAATTAMDPEHPQPAFQFENKVEGNIWRVRRVAQHSGYADGEEFIARKVDDFDEYYEAGKYSLGFTTARQRQIKGLMDLLYDHNIGRNIAQIFNHENVISLAGYLRQTPFYPKVNATEDYLVWDICDAGTLDLQFADRNSEREPNCFLPESLCWHVVTSVLRALAWLHDGFRQDIDWTTGDAHWTGTDMEWMPILHRDIGGPSIFFQHPRGVETYGSCKLGKFGNVFVSGVPAERDEMPVAGGSDTIPDSDGFPLAPRQGYMSLNELRAQWADYKATGDKRKRLYTISDDHWALGAALFRMMFGRPLPSLDGCEACRCIHIRRCADMNCVDGTSHYGYGCEHRNFEGCRCPQQCTAQPDFHIDEILSRLGYSKYLKVAARKLLDYDLENPARSTWELCEDIDLLYYAWRKTEDGQAYVDIRDDMRGRFWELNEMTESVD</sequence>
<dbReference type="GO" id="GO:0004672">
    <property type="term" value="F:protein kinase activity"/>
    <property type="evidence" value="ECO:0007669"/>
    <property type="project" value="InterPro"/>
</dbReference>
<feature type="domain" description="Protein kinase" evidence="1">
    <location>
        <begin position="19"/>
        <end position="408"/>
    </location>
</feature>
<evidence type="ECO:0000313" key="3">
    <source>
        <dbReference type="Proteomes" id="UP000652219"/>
    </source>
</evidence>